<evidence type="ECO:0000313" key="3">
    <source>
        <dbReference type="WBParaSite" id="Pan_g6867.t1"/>
    </source>
</evidence>
<protein>
    <submittedName>
        <fullName evidence="3">Hexosyltransferase</fullName>
    </submittedName>
</protein>
<dbReference type="Proteomes" id="UP000492821">
    <property type="component" value="Unassembled WGS sequence"/>
</dbReference>
<reference evidence="3" key="2">
    <citation type="submission" date="2020-10" db="UniProtKB">
        <authorList>
            <consortium name="WormBaseParasite"/>
        </authorList>
    </citation>
    <scope>IDENTIFICATION</scope>
</reference>
<accession>A0A7E4W5P6</accession>
<dbReference type="AlphaFoldDB" id="A0A7E4W5P6"/>
<evidence type="ECO:0000313" key="2">
    <source>
        <dbReference type="Proteomes" id="UP000492821"/>
    </source>
</evidence>
<keyword evidence="1" id="KW-0472">Membrane</keyword>
<feature type="transmembrane region" description="Helical" evidence="1">
    <location>
        <begin position="39"/>
        <end position="58"/>
    </location>
</feature>
<keyword evidence="2" id="KW-1185">Reference proteome</keyword>
<dbReference type="WBParaSite" id="Pan_g6867.t1">
    <property type="protein sequence ID" value="Pan_g6867.t1"/>
    <property type="gene ID" value="Pan_g6867"/>
</dbReference>
<evidence type="ECO:0000256" key="1">
    <source>
        <dbReference type="SAM" id="Phobius"/>
    </source>
</evidence>
<organism evidence="2 3">
    <name type="scientific">Panagrellus redivivus</name>
    <name type="common">Microworm</name>
    <dbReference type="NCBI Taxonomy" id="6233"/>
    <lineage>
        <taxon>Eukaryota</taxon>
        <taxon>Metazoa</taxon>
        <taxon>Ecdysozoa</taxon>
        <taxon>Nematoda</taxon>
        <taxon>Chromadorea</taxon>
        <taxon>Rhabditida</taxon>
        <taxon>Tylenchina</taxon>
        <taxon>Panagrolaimomorpha</taxon>
        <taxon>Panagrolaimoidea</taxon>
        <taxon>Panagrolaimidae</taxon>
        <taxon>Panagrellus</taxon>
    </lineage>
</organism>
<name>A0A7E4W5P6_PANRE</name>
<reference evidence="2" key="1">
    <citation type="journal article" date="2013" name="Genetics">
        <title>The draft genome and transcriptome of Panagrellus redivivus are shaped by the harsh demands of a free-living lifestyle.</title>
        <authorList>
            <person name="Srinivasan J."/>
            <person name="Dillman A.R."/>
            <person name="Macchietto M.G."/>
            <person name="Heikkinen L."/>
            <person name="Lakso M."/>
            <person name="Fracchia K.M."/>
            <person name="Antoshechkin I."/>
            <person name="Mortazavi A."/>
            <person name="Wong G."/>
            <person name="Sternberg P.W."/>
        </authorList>
    </citation>
    <scope>NUCLEOTIDE SEQUENCE [LARGE SCALE GENOMIC DNA]</scope>
    <source>
        <strain evidence="2">MT8872</strain>
    </source>
</reference>
<keyword evidence="1" id="KW-0812">Transmembrane</keyword>
<keyword evidence="1" id="KW-1133">Transmembrane helix</keyword>
<sequence>MKHRNEKFTLLSAITTLFCLSAATVKVVVKKRATRMAPMTYLKLIVITFIAGWAYWLYFKESDTDINDAYFDEDSKFIRVNAIQTFVNTVPVDANPNDFDTYQLNFSNYRLGYHMNRPMNRSFCDKASVLVMILTRPDAFNTRAAVRESWLFNV</sequence>
<proteinExistence type="predicted"/>